<dbReference type="Proteomes" id="UP000677126">
    <property type="component" value="Chromosome"/>
</dbReference>
<keyword evidence="2" id="KW-1188">Viral release from host cell</keyword>
<dbReference type="EMBL" id="CP054856">
    <property type="protein sequence ID" value="QVM82942.1"/>
    <property type="molecule type" value="Genomic_DNA"/>
</dbReference>
<evidence type="ECO:0000313" key="4">
    <source>
        <dbReference type="EMBL" id="QVM82942.1"/>
    </source>
</evidence>
<gene>
    <name evidence="4" type="ORF">HT578_03775</name>
</gene>
<dbReference type="RefSeq" id="WP_213502227.1">
    <property type="nucleotide sequence ID" value="NZ_CP054856.1"/>
</dbReference>
<proteinExistence type="predicted"/>
<organism evidence="4 5">
    <name type="scientific">Novosphingobium decolorationis</name>
    <dbReference type="NCBI Taxonomy" id="2698673"/>
    <lineage>
        <taxon>Bacteria</taxon>
        <taxon>Pseudomonadati</taxon>
        <taxon>Pseudomonadota</taxon>
        <taxon>Alphaproteobacteria</taxon>
        <taxon>Sphingomonadales</taxon>
        <taxon>Sphingomonadaceae</taxon>
        <taxon>Novosphingobium</taxon>
    </lineage>
</organism>
<comment type="subcellular location">
    <subcellularLocation>
        <location evidence="1">Virion</location>
    </subcellularLocation>
</comment>
<evidence type="ECO:0000313" key="5">
    <source>
        <dbReference type="Proteomes" id="UP000677126"/>
    </source>
</evidence>
<dbReference type="Pfam" id="PF12236">
    <property type="entry name" value="Head-tail_con"/>
    <property type="match status" value="1"/>
</dbReference>
<sequence>MDDRIQDEDLVKADLRDHERLKSLRAPWESVWREVDDRFPSGAAGGFSHGSPGSLRNERNYDPTHITANKRFAAAGVAITTPEEKDYIRIRFVDDDLMAQRGVKVWCERASRRMYGMRHAARTGFGTSANEDWKQLGRYGTSPVFVDGKPGRGFSYRTLHLAQVYIDVDYAGIVNRVHRCYKRTVAQIAEEFGRDALTPKMRKALETPGNEHTEFEILHIVAPNTEWDTEKLDWRRMPIASRYLVADEKIYLRRSGFHSMPIAVSRHLTEAEDIYGTSPAIDVMPTIKGVNAMKRTTLRAGHKAVDPALLFNNDNGINRLISRAGGMNPGMVDDMGRAMVQRVPGGENGIPYAMELIEQEREVIRTEFLEEFYKILTDPNSRMTTTEVLEVMSKQGILVRPFASQYQTEKQFPVSQRELDLAIRHGQLEPFPPEVLEAGAWPIVEYENMLAKMARAESTASTLRYVQALPVLAEFDPRVRHRVDADAIAVGMADEMGVKPSYLRSDEDVAKLLAAEQEQQAGAMQLQQLSEASGATLNLAKANQITEAA</sequence>
<keyword evidence="5" id="KW-1185">Reference proteome</keyword>
<evidence type="ECO:0000256" key="3">
    <source>
        <dbReference type="ARBA" id="ARBA00023219"/>
    </source>
</evidence>
<protein>
    <recommendedName>
        <fullName evidence="6">Head-to-tail connecting protein</fullName>
    </recommendedName>
</protein>
<accession>A0ABX8E1C9</accession>
<evidence type="ECO:0000256" key="2">
    <source>
        <dbReference type="ARBA" id="ARBA00022612"/>
    </source>
</evidence>
<dbReference type="InterPro" id="IPR020991">
    <property type="entry name" value="Connector_podovirus"/>
</dbReference>
<keyword evidence="3" id="KW-0231">Viral genome packaging</keyword>
<evidence type="ECO:0000256" key="1">
    <source>
        <dbReference type="ARBA" id="ARBA00004328"/>
    </source>
</evidence>
<evidence type="ECO:0008006" key="6">
    <source>
        <dbReference type="Google" id="ProtNLM"/>
    </source>
</evidence>
<reference evidence="4 5" key="1">
    <citation type="journal article" date="2021" name="Int. J. Syst. Evol. Microbiol.">
        <title>Novosphingobium decolorationis sp. nov., an aniline blue-decolourizing bacterium isolated from East Pacific sediment.</title>
        <authorList>
            <person name="Chen X."/>
            <person name="Dong B."/>
            <person name="Chen T."/>
            <person name="Ren N."/>
            <person name="Wang J."/>
            <person name="Xu Y."/>
            <person name="Yang J."/>
            <person name="Zhu S."/>
            <person name="Chen J."/>
        </authorList>
    </citation>
    <scope>NUCLEOTIDE SEQUENCE [LARGE SCALE GENOMIC DNA]</scope>
    <source>
        <strain evidence="4 5">502str22</strain>
    </source>
</reference>
<name>A0ABX8E1C9_9SPHN</name>